<name>A0ABW0F5Q5_9HYPH</name>
<reference evidence="3" key="1">
    <citation type="journal article" date="2019" name="Int. J. Syst. Evol. Microbiol.">
        <title>The Global Catalogue of Microorganisms (GCM) 10K type strain sequencing project: providing services to taxonomists for standard genome sequencing and annotation.</title>
        <authorList>
            <consortium name="The Broad Institute Genomics Platform"/>
            <consortium name="The Broad Institute Genome Sequencing Center for Infectious Disease"/>
            <person name="Wu L."/>
            <person name="Ma J."/>
        </authorList>
    </citation>
    <scope>NUCLEOTIDE SEQUENCE [LARGE SCALE GENOMIC DNA]</scope>
    <source>
        <strain evidence="3">CGMCC 1.15643</strain>
    </source>
</reference>
<proteinExistence type="predicted"/>
<comment type="caution">
    <text evidence="2">The sequence shown here is derived from an EMBL/GenBank/DDBJ whole genome shotgun (WGS) entry which is preliminary data.</text>
</comment>
<protein>
    <submittedName>
        <fullName evidence="2">Type II toxin-antitoxin system VapB family antitoxin</fullName>
    </submittedName>
</protein>
<dbReference type="Pfam" id="PF07704">
    <property type="entry name" value="PSK_trans_fac"/>
    <property type="match status" value="1"/>
</dbReference>
<sequence length="81" mass="8880">MNAPLNIRNPQARALARRLASLRHVSITEAVVGALEAEIRREEARMPLAKRLEALADRALGKAGPGGHAVSEDERDAMWTR</sequence>
<dbReference type="RefSeq" id="WP_158446528.1">
    <property type="nucleotide sequence ID" value="NZ_JAOAOS010000009.1"/>
</dbReference>
<feature type="region of interest" description="Disordered" evidence="1">
    <location>
        <begin position="61"/>
        <end position="81"/>
    </location>
</feature>
<dbReference type="EMBL" id="JBHSLI010000006">
    <property type="protein sequence ID" value="MFC5294326.1"/>
    <property type="molecule type" value="Genomic_DNA"/>
</dbReference>
<organism evidence="2 3">
    <name type="scientific">Bosea minatitlanensis</name>
    <dbReference type="NCBI Taxonomy" id="128782"/>
    <lineage>
        <taxon>Bacteria</taxon>
        <taxon>Pseudomonadati</taxon>
        <taxon>Pseudomonadota</taxon>
        <taxon>Alphaproteobacteria</taxon>
        <taxon>Hyphomicrobiales</taxon>
        <taxon>Boseaceae</taxon>
        <taxon>Bosea</taxon>
    </lineage>
</organism>
<evidence type="ECO:0000313" key="3">
    <source>
        <dbReference type="Proteomes" id="UP001595976"/>
    </source>
</evidence>
<evidence type="ECO:0000313" key="2">
    <source>
        <dbReference type="EMBL" id="MFC5294326.1"/>
    </source>
</evidence>
<dbReference type="Proteomes" id="UP001595976">
    <property type="component" value="Unassembled WGS sequence"/>
</dbReference>
<keyword evidence="3" id="KW-1185">Reference proteome</keyword>
<accession>A0ABW0F5Q5</accession>
<feature type="compositionally biased region" description="Basic and acidic residues" evidence="1">
    <location>
        <begin position="70"/>
        <end position="81"/>
    </location>
</feature>
<gene>
    <name evidence="2" type="ORF">ACFPK2_15165</name>
</gene>
<evidence type="ECO:0000256" key="1">
    <source>
        <dbReference type="SAM" id="MobiDB-lite"/>
    </source>
</evidence>
<dbReference type="InterPro" id="IPR011660">
    <property type="entry name" value="VapB-like"/>
</dbReference>